<evidence type="ECO:0000313" key="4">
    <source>
        <dbReference type="Proteomes" id="UP001241072"/>
    </source>
</evidence>
<gene>
    <name evidence="3" type="ORF">Q5716_05320</name>
</gene>
<proteinExistence type="predicted"/>
<keyword evidence="2" id="KW-0732">Signal</keyword>
<organism evidence="3 4">
    <name type="scientific">Antiquaquibacter soli</name>
    <dbReference type="NCBI Taxonomy" id="3064523"/>
    <lineage>
        <taxon>Bacteria</taxon>
        <taxon>Bacillati</taxon>
        <taxon>Actinomycetota</taxon>
        <taxon>Actinomycetes</taxon>
        <taxon>Micrococcales</taxon>
        <taxon>Microbacteriaceae</taxon>
        <taxon>Antiquaquibacter</taxon>
    </lineage>
</organism>
<feature type="region of interest" description="Disordered" evidence="1">
    <location>
        <begin position="27"/>
        <end position="47"/>
    </location>
</feature>
<dbReference type="EMBL" id="JAUQUB010000001">
    <property type="protein sequence ID" value="MDO7881646.1"/>
    <property type="molecule type" value="Genomic_DNA"/>
</dbReference>
<comment type="caution">
    <text evidence="3">The sequence shown here is derived from an EMBL/GenBank/DDBJ whole genome shotgun (WGS) entry which is preliminary data.</text>
</comment>
<reference evidence="3 4" key="1">
    <citation type="submission" date="2023-07" db="EMBL/GenBank/DDBJ databases">
        <title>Protaetiibacter sp. nov WY-16 isolated from soil.</title>
        <authorList>
            <person name="Liu B."/>
            <person name="Wan Y."/>
        </authorList>
    </citation>
    <scope>NUCLEOTIDE SEQUENCE [LARGE SCALE GENOMIC DNA]</scope>
    <source>
        <strain evidence="3 4">WY-16</strain>
    </source>
</reference>
<feature type="signal peptide" evidence="2">
    <location>
        <begin position="1"/>
        <end position="27"/>
    </location>
</feature>
<name>A0ABT9BKV0_9MICO</name>
<feature type="compositionally biased region" description="Low complexity" evidence="1">
    <location>
        <begin position="27"/>
        <end position="44"/>
    </location>
</feature>
<evidence type="ECO:0000256" key="2">
    <source>
        <dbReference type="SAM" id="SignalP"/>
    </source>
</evidence>
<accession>A0ABT9BKV0</accession>
<dbReference type="RefSeq" id="WP_305002054.1">
    <property type="nucleotide sequence ID" value="NZ_JAUQUB010000001.1"/>
</dbReference>
<evidence type="ECO:0000256" key="1">
    <source>
        <dbReference type="SAM" id="MobiDB-lite"/>
    </source>
</evidence>
<keyword evidence="4" id="KW-1185">Reference proteome</keyword>
<dbReference type="Proteomes" id="UP001241072">
    <property type="component" value="Unassembled WGS sequence"/>
</dbReference>
<sequence length="193" mass="19234">MPRAFSTASVAVLAAIALSACTTPAAAPDDTPTAAPSHTSAPSAGGSLPSCDEVVLAIAGISADLAYDEAASTGQAGQEAYEQRVCVFVSADGGTQLGVTIAAIPILQEELDLYGTLPGVIADERTADGSAVLQALDADDAADGHLDSALYLFDTVHSITIQGHSDAGQLATELPGLTLPAATEAAFAVRGLL</sequence>
<evidence type="ECO:0000313" key="3">
    <source>
        <dbReference type="EMBL" id="MDO7881646.1"/>
    </source>
</evidence>
<protein>
    <recommendedName>
        <fullName evidence="5">DUF3558 domain-containing protein</fullName>
    </recommendedName>
</protein>
<feature type="chain" id="PRO_5046313555" description="DUF3558 domain-containing protein" evidence="2">
    <location>
        <begin position="28"/>
        <end position="193"/>
    </location>
</feature>
<evidence type="ECO:0008006" key="5">
    <source>
        <dbReference type="Google" id="ProtNLM"/>
    </source>
</evidence>
<dbReference type="PROSITE" id="PS51257">
    <property type="entry name" value="PROKAR_LIPOPROTEIN"/>
    <property type="match status" value="1"/>
</dbReference>